<dbReference type="PANTHER" id="PTHR43139:SF52">
    <property type="entry name" value="SI:DKEY-122A22.2"/>
    <property type="match status" value="1"/>
</dbReference>
<dbReference type="InterPro" id="IPR052370">
    <property type="entry name" value="Meta-cleavage_hydrolase"/>
</dbReference>
<feature type="domain" description="AB hydrolase-1" evidence="1">
    <location>
        <begin position="20"/>
        <end position="250"/>
    </location>
</feature>
<keyword evidence="2" id="KW-0378">Hydrolase</keyword>
<dbReference type="PROSITE" id="PS51257">
    <property type="entry name" value="PROKAR_LIPOPROTEIN"/>
    <property type="match status" value="1"/>
</dbReference>
<dbReference type="EMBL" id="CP056775">
    <property type="protein sequence ID" value="QRR02654.1"/>
    <property type="molecule type" value="Genomic_DNA"/>
</dbReference>
<reference evidence="2 3" key="1">
    <citation type="submission" date="2020-06" db="EMBL/GenBank/DDBJ databases">
        <title>Dyadobacter sandarakinus sp. nov., isolated from the soil of the Arctic Yellow River Station.</title>
        <authorList>
            <person name="Zhang Y."/>
            <person name="Peng F."/>
        </authorList>
    </citation>
    <scope>NUCLEOTIDE SEQUENCE [LARGE SCALE GENOMIC DNA]</scope>
    <source>
        <strain evidence="2 3">Q3-56</strain>
    </source>
</reference>
<dbReference type="SUPFAM" id="SSF53474">
    <property type="entry name" value="alpha/beta-Hydrolases"/>
    <property type="match status" value="1"/>
</dbReference>
<name>A0ABX7I9N8_9BACT</name>
<evidence type="ECO:0000259" key="1">
    <source>
        <dbReference type="Pfam" id="PF00561"/>
    </source>
</evidence>
<gene>
    <name evidence="2" type="ORF">HWI92_17910</name>
</gene>
<organism evidence="2 3">
    <name type="scientific">Dyadobacter sandarakinus</name>
    <dbReference type="NCBI Taxonomy" id="2747268"/>
    <lineage>
        <taxon>Bacteria</taxon>
        <taxon>Pseudomonadati</taxon>
        <taxon>Bacteroidota</taxon>
        <taxon>Cytophagia</taxon>
        <taxon>Cytophagales</taxon>
        <taxon>Spirosomataceae</taxon>
        <taxon>Dyadobacter</taxon>
    </lineage>
</organism>
<dbReference type="InterPro" id="IPR029058">
    <property type="entry name" value="AB_hydrolase_fold"/>
</dbReference>
<evidence type="ECO:0000313" key="3">
    <source>
        <dbReference type="Proteomes" id="UP000612680"/>
    </source>
</evidence>
<proteinExistence type="predicted"/>
<dbReference type="GO" id="GO:0016787">
    <property type="term" value="F:hydrolase activity"/>
    <property type="evidence" value="ECO:0007669"/>
    <property type="project" value="UniProtKB-KW"/>
</dbReference>
<dbReference type="InterPro" id="IPR000073">
    <property type="entry name" value="AB_hydrolase_1"/>
</dbReference>
<evidence type="ECO:0000313" key="2">
    <source>
        <dbReference type="EMBL" id="QRR02654.1"/>
    </source>
</evidence>
<accession>A0ABX7I9N8</accession>
<keyword evidence="3" id="KW-1185">Reference proteome</keyword>
<protein>
    <submittedName>
        <fullName evidence="2">Alpha/beta hydrolase</fullName>
    </submittedName>
</protein>
<dbReference type="RefSeq" id="WP_204657822.1">
    <property type="nucleotide sequence ID" value="NZ_CP056775.1"/>
</dbReference>
<dbReference type="Gene3D" id="3.40.50.1820">
    <property type="entry name" value="alpha/beta hydrolase"/>
    <property type="match status" value="1"/>
</dbReference>
<dbReference type="Pfam" id="PF00561">
    <property type="entry name" value="Abhydrolase_1"/>
    <property type="match status" value="1"/>
</dbReference>
<dbReference type="PANTHER" id="PTHR43139">
    <property type="entry name" value="SI:DKEY-122A22.2"/>
    <property type="match status" value="1"/>
</dbReference>
<sequence>MTSGSPKSLAYLKLGTGRKHLLAFHGIGQTGLSCYQNFAETFGQHYSTFAFDLPFHGANADFAFQTISKFLLKELVVNFLEKEKIARFDVAGFSMGGRFALAVLEAFPDRIDRVYLMAPDGITEDPLYSLATRWTLPRMLFKWTMAHPKPFFTVIKALQKFDLVNKSLARFTFQMLDSPEKRTQVYLAWIAFSPLHFNISKLYATASQNNVKIFLFTGKYDRLMRPEKAKPLAELLPHHQHIVLKSGHTQLVQQAGSWISSLLSKLSDT</sequence>
<dbReference type="Proteomes" id="UP000612680">
    <property type="component" value="Chromosome"/>
</dbReference>